<gene>
    <name evidence="1" type="ORF">HF896_05310</name>
</gene>
<reference evidence="1 2" key="1">
    <citation type="submission" date="2020-05" db="EMBL/GenBank/DDBJ databases">
        <title>Complete genome sequence of Alicycliphilus denitrificans DP3.</title>
        <authorList>
            <person name="Chen X."/>
        </authorList>
    </citation>
    <scope>NUCLEOTIDE SEQUENCE [LARGE SCALE GENOMIC DNA]</scope>
    <source>
        <strain evidence="1 2">DP3</strain>
    </source>
</reference>
<dbReference type="AlphaFoldDB" id="A0A858ZRF0"/>
<protein>
    <submittedName>
        <fullName evidence="1">Uncharacterized protein</fullName>
    </submittedName>
</protein>
<dbReference type="RefSeq" id="WP_059400194.1">
    <property type="nucleotide sequence ID" value="NZ_CP051298.1"/>
</dbReference>
<sequence length="78" mass="8167">MTFFKHNTHRLPGVIYDTSATLPGCVNLSVRATAELDEVEVAQATGASYIAIRVTAEQARALAHELLAAADAKGGVDA</sequence>
<proteinExistence type="predicted"/>
<name>A0A858ZRF0_9BURK</name>
<accession>A0A858ZRF0</accession>
<dbReference type="EMBL" id="CP051298">
    <property type="protein sequence ID" value="QKD43062.1"/>
    <property type="molecule type" value="Genomic_DNA"/>
</dbReference>
<dbReference type="Proteomes" id="UP000500755">
    <property type="component" value="Chromosome"/>
</dbReference>
<organism evidence="1 2">
    <name type="scientific">Alicycliphilus denitrificans</name>
    <dbReference type="NCBI Taxonomy" id="179636"/>
    <lineage>
        <taxon>Bacteria</taxon>
        <taxon>Pseudomonadati</taxon>
        <taxon>Pseudomonadota</taxon>
        <taxon>Betaproteobacteria</taxon>
        <taxon>Burkholderiales</taxon>
        <taxon>Comamonadaceae</taxon>
        <taxon>Alicycliphilus</taxon>
    </lineage>
</organism>
<evidence type="ECO:0000313" key="1">
    <source>
        <dbReference type="EMBL" id="QKD43062.1"/>
    </source>
</evidence>
<evidence type="ECO:0000313" key="2">
    <source>
        <dbReference type="Proteomes" id="UP000500755"/>
    </source>
</evidence>